<dbReference type="EMBL" id="MU006009">
    <property type="protein sequence ID" value="KAF2858480.1"/>
    <property type="molecule type" value="Genomic_DNA"/>
</dbReference>
<dbReference type="Proteomes" id="UP000799421">
    <property type="component" value="Unassembled WGS sequence"/>
</dbReference>
<sequence length="55" mass="6383">MQIAYHSSLYNASYRMRPLTTVDSKLKATSRIRPNTAIRPRAYLKQSALETRDLK</sequence>
<organism evidence="1 2">
    <name type="scientific">Piedraia hortae CBS 480.64</name>
    <dbReference type="NCBI Taxonomy" id="1314780"/>
    <lineage>
        <taxon>Eukaryota</taxon>
        <taxon>Fungi</taxon>
        <taxon>Dikarya</taxon>
        <taxon>Ascomycota</taxon>
        <taxon>Pezizomycotina</taxon>
        <taxon>Dothideomycetes</taxon>
        <taxon>Dothideomycetidae</taxon>
        <taxon>Capnodiales</taxon>
        <taxon>Piedraiaceae</taxon>
        <taxon>Piedraia</taxon>
    </lineage>
</organism>
<evidence type="ECO:0000313" key="1">
    <source>
        <dbReference type="EMBL" id="KAF2858480.1"/>
    </source>
</evidence>
<name>A0A6A7BTE2_9PEZI</name>
<dbReference type="AlphaFoldDB" id="A0A6A7BTE2"/>
<accession>A0A6A7BTE2</accession>
<proteinExistence type="predicted"/>
<gene>
    <name evidence="1" type="ORF">K470DRAFT_259768</name>
</gene>
<evidence type="ECO:0000313" key="2">
    <source>
        <dbReference type="Proteomes" id="UP000799421"/>
    </source>
</evidence>
<keyword evidence="2" id="KW-1185">Reference proteome</keyword>
<reference evidence="1" key="1">
    <citation type="journal article" date="2020" name="Stud. Mycol.">
        <title>101 Dothideomycetes genomes: a test case for predicting lifestyles and emergence of pathogens.</title>
        <authorList>
            <person name="Haridas S."/>
            <person name="Albert R."/>
            <person name="Binder M."/>
            <person name="Bloem J."/>
            <person name="Labutti K."/>
            <person name="Salamov A."/>
            <person name="Andreopoulos B."/>
            <person name="Baker S."/>
            <person name="Barry K."/>
            <person name="Bills G."/>
            <person name="Bluhm B."/>
            <person name="Cannon C."/>
            <person name="Castanera R."/>
            <person name="Culley D."/>
            <person name="Daum C."/>
            <person name="Ezra D."/>
            <person name="Gonzalez J."/>
            <person name="Henrissat B."/>
            <person name="Kuo A."/>
            <person name="Liang C."/>
            <person name="Lipzen A."/>
            <person name="Lutzoni F."/>
            <person name="Magnuson J."/>
            <person name="Mondo S."/>
            <person name="Nolan M."/>
            <person name="Ohm R."/>
            <person name="Pangilinan J."/>
            <person name="Park H.-J."/>
            <person name="Ramirez L."/>
            <person name="Alfaro M."/>
            <person name="Sun H."/>
            <person name="Tritt A."/>
            <person name="Yoshinaga Y."/>
            <person name="Zwiers L.-H."/>
            <person name="Turgeon B."/>
            <person name="Goodwin S."/>
            <person name="Spatafora J."/>
            <person name="Crous P."/>
            <person name="Grigoriev I."/>
        </authorList>
    </citation>
    <scope>NUCLEOTIDE SEQUENCE</scope>
    <source>
        <strain evidence="1">CBS 480.64</strain>
    </source>
</reference>
<protein>
    <submittedName>
        <fullName evidence="1">Uncharacterized protein</fullName>
    </submittedName>
</protein>